<reference evidence="2 3" key="1">
    <citation type="submission" date="2015-09" db="EMBL/GenBank/DDBJ databases">
        <title>Sorangium comparison.</title>
        <authorList>
            <person name="Zaburannyi N."/>
            <person name="Bunk B."/>
            <person name="Overmann J."/>
            <person name="Mueller R."/>
        </authorList>
    </citation>
    <scope>NUCLEOTIDE SEQUENCE [LARGE SCALE GENOMIC DNA]</scope>
    <source>
        <strain evidence="2 3">So ce836</strain>
    </source>
</reference>
<feature type="region of interest" description="Disordered" evidence="1">
    <location>
        <begin position="51"/>
        <end position="70"/>
    </location>
</feature>
<dbReference type="EMBL" id="CP012672">
    <property type="protein sequence ID" value="AUX31806.1"/>
    <property type="molecule type" value="Genomic_DNA"/>
</dbReference>
<organism evidence="2 3">
    <name type="scientific">Sorangium cellulosum</name>
    <name type="common">Polyangium cellulosum</name>
    <dbReference type="NCBI Taxonomy" id="56"/>
    <lineage>
        <taxon>Bacteria</taxon>
        <taxon>Pseudomonadati</taxon>
        <taxon>Myxococcota</taxon>
        <taxon>Polyangia</taxon>
        <taxon>Polyangiales</taxon>
        <taxon>Polyangiaceae</taxon>
        <taxon>Sorangium</taxon>
    </lineage>
</organism>
<evidence type="ECO:0000256" key="1">
    <source>
        <dbReference type="SAM" id="MobiDB-lite"/>
    </source>
</evidence>
<evidence type="ECO:0000313" key="2">
    <source>
        <dbReference type="EMBL" id="AUX31806.1"/>
    </source>
</evidence>
<proteinExistence type="predicted"/>
<protein>
    <submittedName>
        <fullName evidence="2">Uncharacterized protein</fullName>
    </submittedName>
</protein>
<name>A0A4P2QPC5_SORCE</name>
<feature type="region of interest" description="Disordered" evidence="1">
    <location>
        <begin position="25"/>
        <end position="45"/>
    </location>
</feature>
<evidence type="ECO:0000313" key="3">
    <source>
        <dbReference type="Proteomes" id="UP000295497"/>
    </source>
</evidence>
<dbReference type="AlphaFoldDB" id="A0A4P2QPC5"/>
<accession>A0A4P2QPC5</accession>
<gene>
    <name evidence="2" type="ORF">SOCE836_039390</name>
</gene>
<feature type="region of interest" description="Disordered" evidence="1">
    <location>
        <begin position="264"/>
        <end position="340"/>
    </location>
</feature>
<dbReference type="Proteomes" id="UP000295497">
    <property type="component" value="Chromosome"/>
</dbReference>
<sequence>MLGPNAPWRAAVVVYGRGGVAAAKAAHDAPKRKRRKGKEKEDGNAAAILVDGGARRDEVPEEGDVPRSIPGRTSLGSGVVQVVGARIDWARLLRRVYLENVLACPCGGRRRVIADLHDPEVVTAILVHLGLPAPAGPGTRAASAEAAIAPAQTVQAPARAGLSAPVAAEVEAPERARLGPRWAKPTARGSEPQAEPIEIVELIPERSSVPGKSLGLVAGAAERTADTSTVSRASRDTGNWVLLWCAPARYQPAAFGASASITAGGSGAPAGACTERRRGEVRAKRRSYRVTEDSSMRYPTAPWNGPARAPTAQWLGRPGLRLQLDGEAPRGTPSSSSAPS</sequence>